<dbReference type="OrthoDB" id="9787920at2"/>
<protein>
    <submittedName>
        <fullName evidence="1">Uncharacterized protein</fullName>
    </submittedName>
</protein>
<keyword evidence="2" id="KW-1185">Reference proteome</keyword>
<proteinExistence type="predicted"/>
<gene>
    <name evidence="1" type="ORF">FOZ74_01885</name>
</gene>
<accession>A0A5B8RS32</accession>
<sequence length="80" mass="8373">MDSEEPPNVRVACSGDIDEVRAHVARCAARPGSEDCGRASLGVPGCARIGARARSGLTAYAGRLCGTARHDCRQLHPRSA</sequence>
<organism evidence="1 2">
    <name type="scientific">Comamonas flocculans</name>
    <dbReference type="NCBI Taxonomy" id="2597701"/>
    <lineage>
        <taxon>Bacteria</taxon>
        <taxon>Pseudomonadati</taxon>
        <taxon>Pseudomonadota</taxon>
        <taxon>Betaproteobacteria</taxon>
        <taxon>Burkholderiales</taxon>
        <taxon>Comamonadaceae</taxon>
        <taxon>Comamonas</taxon>
    </lineage>
</organism>
<dbReference type="Proteomes" id="UP000321199">
    <property type="component" value="Chromosome"/>
</dbReference>
<evidence type="ECO:0000313" key="2">
    <source>
        <dbReference type="Proteomes" id="UP000321199"/>
    </source>
</evidence>
<dbReference type="EMBL" id="CP042344">
    <property type="protein sequence ID" value="QEA11883.1"/>
    <property type="molecule type" value="Genomic_DNA"/>
</dbReference>
<dbReference type="AlphaFoldDB" id="A0A5B8RS32"/>
<name>A0A5B8RS32_9BURK</name>
<reference evidence="1 2" key="1">
    <citation type="submission" date="2019-07" db="EMBL/GenBank/DDBJ databases">
        <title>Complete genome sequence of Comamonas sp. NLF 7-7 isolated from livestock.</title>
        <authorList>
            <person name="Kim D.H."/>
            <person name="Kim J.G."/>
        </authorList>
    </citation>
    <scope>NUCLEOTIDE SEQUENCE [LARGE SCALE GENOMIC DNA]</scope>
    <source>
        <strain evidence="1 2">NLF 7-7</strain>
    </source>
</reference>
<evidence type="ECO:0000313" key="1">
    <source>
        <dbReference type="EMBL" id="QEA11883.1"/>
    </source>
</evidence>
<dbReference type="KEGG" id="cof:FOZ74_01885"/>